<proteinExistence type="predicted"/>
<dbReference type="Proteomes" id="UP000054845">
    <property type="component" value="Unassembled WGS sequence"/>
</dbReference>
<evidence type="ECO:0000256" key="1">
    <source>
        <dbReference type="SAM" id="MobiDB-lite"/>
    </source>
</evidence>
<evidence type="ECO:0000313" key="2">
    <source>
        <dbReference type="EMBL" id="CEH19075.1"/>
    </source>
</evidence>
<accession>A0A0P1BRH2</accession>
<evidence type="ECO:0000313" key="3">
    <source>
        <dbReference type="Proteomes" id="UP000054845"/>
    </source>
</evidence>
<keyword evidence="3" id="KW-1185">Reference proteome</keyword>
<reference evidence="2 3" key="1">
    <citation type="submission" date="2014-09" db="EMBL/GenBank/DDBJ databases">
        <authorList>
            <person name="Magalhaes I.L.F."/>
            <person name="Oliveira U."/>
            <person name="Santos F.R."/>
            <person name="Vidigal T.H.D.A."/>
            <person name="Brescovit A.D."/>
            <person name="Santos A.J."/>
        </authorList>
    </citation>
    <scope>NUCLEOTIDE SEQUENCE [LARGE SCALE GENOMIC DNA]</scope>
</reference>
<feature type="compositionally biased region" description="Basic and acidic residues" evidence="1">
    <location>
        <begin position="10"/>
        <end position="22"/>
    </location>
</feature>
<organism evidence="2 3">
    <name type="scientific">Ceraceosorus bombacis</name>
    <dbReference type="NCBI Taxonomy" id="401625"/>
    <lineage>
        <taxon>Eukaryota</taxon>
        <taxon>Fungi</taxon>
        <taxon>Dikarya</taxon>
        <taxon>Basidiomycota</taxon>
        <taxon>Ustilaginomycotina</taxon>
        <taxon>Exobasidiomycetes</taxon>
        <taxon>Ceraceosorales</taxon>
        <taxon>Ceraceosoraceae</taxon>
        <taxon>Ceraceosorus</taxon>
    </lineage>
</organism>
<name>A0A0P1BRH2_9BASI</name>
<protein>
    <submittedName>
        <fullName evidence="2">Uncharacterized protein</fullName>
    </submittedName>
</protein>
<dbReference type="AlphaFoldDB" id="A0A0P1BRH2"/>
<feature type="region of interest" description="Disordered" evidence="1">
    <location>
        <begin position="1"/>
        <end position="22"/>
    </location>
</feature>
<dbReference type="EMBL" id="CCYA01000277">
    <property type="protein sequence ID" value="CEH19075.1"/>
    <property type="molecule type" value="Genomic_DNA"/>
</dbReference>
<sequence length="50" mass="5674">MTDLALPKKVQMDQHGEASAKEVRNKWGLRQQGNRIESSAHVISWSGRLE</sequence>